<dbReference type="InterPro" id="IPR006016">
    <property type="entry name" value="UspA"/>
</dbReference>
<dbReference type="Gene3D" id="3.40.50.12370">
    <property type="match status" value="1"/>
</dbReference>
<protein>
    <submittedName>
        <fullName evidence="2">Nucleotide-binding universal stress protein, UspA family</fullName>
    </submittedName>
</protein>
<reference evidence="2 3" key="1">
    <citation type="submission" date="2022-06" db="EMBL/GenBank/DDBJ databases">
        <title>Genomic Encyclopedia of Type Strains, Phase I: the one thousand microbial genomes (KMG-I) project.</title>
        <authorList>
            <person name="Kyrpides N."/>
        </authorList>
    </citation>
    <scope>NUCLEOTIDE SEQUENCE [LARGE SCALE GENOMIC DNA]</scope>
    <source>
        <strain evidence="2 3">DSM 43889</strain>
    </source>
</reference>
<organism evidence="2 3">
    <name type="scientific">Actinoalloteichus caeruleus DSM 43889</name>
    <dbReference type="NCBI Taxonomy" id="1120930"/>
    <lineage>
        <taxon>Bacteria</taxon>
        <taxon>Bacillati</taxon>
        <taxon>Actinomycetota</taxon>
        <taxon>Actinomycetes</taxon>
        <taxon>Pseudonocardiales</taxon>
        <taxon>Pseudonocardiaceae</taxon>
        <taxon>Actinoalloteichus</taxon>
        <taxon>Actinoalloteichus cyanogriseus</taxon>
    </lineage>
</organism>
<feature type="domain" description="UspA" evidence="1">
    <location>
        <begin position="13"/>
        <end position="143"/>
    </location>
</feature>
<name>A0ABT1JIH5_ACTCY</name>
<evidence type="ECO:0000259" key="1">
    <source>
        <dbReference type="Pfam" id="PF00582"/>
    </source>
</evidence>
<proteinExistence type="predicted"/>
<dbReference type="RefSeq" id="WP_035291326.1">
    <property type="nucleotide sequence ID" value="NZ_AUBJ02000001.1"/>
</dbReference>
<dbReference type="Pfam" id="PF00582">
    <property type="entry name" value="Usp"/>
    <property type="match status" value="1"/>
</dbReference>
<gene>
    <name evidence="2" type="ORF">G443_002221</name>
</gene>
<sequence length="158" mass="16955">MRRIVIWVTDSGWRSCLSAATHFTHDAESVVLLHVIPPDGDTPAGGLRGFLGRGQERVPTQQVNELAQAAAHRLLARGRRLLGRGCETVSRVGRPEREVLSVCAGADLLVCGRDGRLRLTGPKSLAPATRFVVGHAPCAVLLVWPDEEVPAARPGRCG</sequence>
<dbReference type="EMBL" id="AUBJ02000001">
    <property type="protein sequence ID" value="MCP2331951.1"/>
    <property type="molecule type" value="Genomic_DNA"/>
</dbReference>
<dbReference type="CDD" id="cd00293">
    <property type="entry name" value="USP-like"/>
    <property type="match status" value="1"/>
</dbReference>
<dbReference type="SUPFAM" id="SSF52402">
    <property type="entry name" value="Adenine nucleotide alpha hydrolases-like"/>
    <property type="match status" value="1"/>
</dbReference>
<dbReference type="Proteomes" id="UP000791080">
    <property type="component" value="Unassembled WGS sequence"/>
</dbReference>
<evidence type="ECO:0000313" key="3">
    <source>
        <dbReference type="Proteomes" id="UP000791080"/>
    </source>
</evidence>
<comment type="caution">
    <text evidence="2">The sequence shown here is derived from an EMBL/GenBank/DDBJ whole genome shotgun (WGS) entry which is preliminary data.</text>
</comment>
<evidence type="ECO:0000313" key="2">
    <source>
        <dbReference type="EMBL" id="MCP2331951.1"/>
    </source>
</evidence>
<keyword evidence="3" id="KW-1185">Reference proteome</keyword>
<accession>A0ABT1JIH5</accession>